<dbReference type="PANTHER" id="PTHR30004:SF6">
    <property type="entry name" value="D-THREONATE 4-PHOSPHATE DEHYDROGENASE"/>
    <property type="match status" value="1"/>
</dbReference>
<dbReference type="SUPFAM" id="SSF53659">
    <property type="entry name" value="Isocitrate/Isopropylmalate dehydrogenase-like"/>
    <property type="match status" value="1"/>
</dbReference>
<evidence type="ECO:0000256" key="1">
    <source>
        <dbReference type="ARBA" id="ARBA00022723"/>
    </source>
</evidence>
<dbReference type="EMBL" id="VSSQ01000148">
    <property type="protein sequence ID" value="MPL81290.1"/>
    <property type="molecule type" value="Genomic_DNA"/>
</dbReference>
<reference evidence="4" key="1">
    <citation type="submission" date="2019-08" db="EMBL/GenBank/DDBJ databases">
        <authorList>
            <person name="Kucharzyk K."/>
            <person name="Murdoch R.W."/>
            <person name="Higgins S."/>
            <person name="Loffler F."/>
        </authorList>
    </citation>
    <scope>NUCLEOTIDE SEQUENCE</scope>
</reference>
<comment type="caution">
    <text evidence="4">The sequence shown here is derived from an EMBL/GenBank/DDBJ whole genome shotgun (WGS) entry which is preliminary data.</text>
</comment>
<keyword evidence="1" id="KW-0479">Metal-binding</keyword>
<accession>A0A644UQH6</accession>
<dbReference type="Pfam" id="PF04166">
    <property type="entry name" value="PdxA"/>
    <property type="match status" value="1"/>
</dbReference>
<dbReference type="PANTHER" id="PTHR30004">
    <property type="entry name" value="4-HYDROXYTHREONINE-4-PHOSPHATE DEHYDROGENASE"/>
    <property type="match status" value="1"/>
</dbReference>
<dbReference type="NCBIfam" id="TIGR00557">
    <property type="entry name" value="pdxA"/>
    <property type="match status" value="1"/>
</dbReference>
<dbReference type="GO" id="GO:0046872">
    <property type="term" value="F:metal ion binding"/>
    <property type="evidence" value="ECO:0007669"/>
    <property type="project" value="UniProtKB-KW"/>
</dbReference>
<gene>
    <name evidence="4" type="primary">pdxA2_4</name>
    <name evidence="4" type="ORF">SDC9_27205</name>
</gene>
<evidence type="ECO:0000256" key="2">
    <source>
        <dbReference type="ARBA" id="ARBA00023002"/>
    </source>
</evidence>
<name>A0A644UQH6_9ZZZZ</name>
<dbReference type="AlphaFoldDB" id="A0A644UQH6"/>
<keyword evidence="3" id="KW-0520">NAD</keyword>
<evidence type="ECO:0000313" key="4">
    <source>
        <dbReference type="EMBL" id="MPL81290.1"/>
    </source>
</evidence>
<evidence type="ECO:0000256" key="3">
    <source>
        <dbReference type="ARBA" id="ARBA00023027"/>
    </source>
</evidence>
<proteinExistence type="predicted"/>
<dbReference type="InterPro" id="IPR005255">
    <property type="entry name" value="PdxA_fam"/>
</dbReference>
<dbReference type="GO" id="GO:0051287">
    <property type="term" value="F:NAD binding"/>
    <property type="evidence" value="ECO:0007669"/>
    <property type="project" value="InterPro"/>
</dbReference>
<sequence length="353" mass="38747">MSNKIVVGITQGDSNSISYEVIIKALTDARILELCTPVIYGSSKLFGYYKKQINDADGIVPNVISAPSEIHHKRVNIINCVPESVTAEPGRSTTESSRGAFLSLEKAINHIKNGEIDVLVTGPFNKASMKSDGFIFPGHTEYLTKEFQKEDSLMFMISSSLKVGVVTNHIPVSEVPQNITKEKIAKKARLMIDSLKRDFGIEYPKIAVLSLNPHAGEEGMLGSEEIEIIRPSIAELKEEGHLVFGPFAPDGFFASPSINKFDAVLAMYHDQGLIPFKALSPDDGINYTAGLPIVRTSPDHGTAYDIAGKNIANHTSMLNAIYSAVDIFRKRIEYEELRKNPLKVEIPASRGND</sequence>
<protein>
    <submittedName>
        <fullName evidence="4">D-threonate 4-phosphate dehydrogenase</fullName>
        <ecNumber evidence="4">1.1.1.408</ecNumber>
    </submittedName>
</protein>
<dbReference type="GO" id="GO:0016491">
    <property type="term" value="F:oxidoreductase activity"/>
    <property type="evidence" value="ECO:0007669"/>
    <property type="project" value="UniProtKB-KW"/>
</dbReference>
<dbReference type="EC" id="1.1.1.408" evidence="4"/>
<organism evidence="4">
    <name type="scientific">bioreactor metagenome</name>
    <dbReference type="NCBI Taxonomy" id="1076179"/>
    <lineage>
        <taxon>unclassified sequences</taxon>
        <taxon>metagenomes</taxon>
        <taxon>ecological metagenomes</taxon>
    </lineage>
</organism>
<keyword evidence="2 4" id="KW-0560">Oxidoreductase</keyword>
<dbReference type="Gene3D" id="3.40.718.10">
    <property type="entry name" value="Isopropylmalate Dehydrogenase"/>
    <property type="match status" value="1"/>
</dbReference>